<accession>A0A835K8H0</accession>
<comment type="similarity">
    <text evidence="1 5">Belongs to the iron/ascorbate-dependent oxidoreductase family.</text>
</comment>
<keyword evidence="2 5" id="KW-0479">Metal-binding</keyword>
<reference evidence="7 8" key="1">
    <citation type="submission" date="2020-10" db="EMBL/GenBank/DDBJ databases">
        <title>Plant Genome Project.</title>
        <authorList>
            <person name="Zhang R.-G."/>
        </authorList>
    </citation>
    <scope>NUCLEOTIDE SEQUENCE [LARGE SCALE GENOMIC DNA]</scope>
    <source>
        <strain evidence="7">FAFU-HL-1</strain>
        <tissue evidence="7">Leaf</tissue>
    </source>
</reference>
<keyword evidence="4 5" id="KW-0408">Iron</keyword>
<dbReference type="PANTHER" id="PTHR47991">
    <property type="entry name" value="OXOGLUTARATE/IRON-DEPENDENT DIOXYGENASE"/>
    <property type="match status" value="1"/>
</dbReference>
<feature type="domain" description="Fe2OG dioxygenase" evidence="6">
    <location>
        <begin position="216"/>
        <end position="315"/>
    </location>
</feature>
<dbReference type="Pfam" id="PF14226">
    <property type="entry name" value="DIOX_N"/>
    <property type="match status" value="1"/>
</dbReference>
<dbReference type="InterPro" id="IPR005123">
    <property type="entry name" value="Oxoglu/Fe-dep_dioxygenase_dom"/>
</dbReference>
<proteinExistence type="inferred from homology"/>
<evidence type="ECO:0000256" key="3">
    <source>
        <dbReference type="ARBA" id="ARBA00022896"/>
    </source>
</evidence>
<dbReference type="GO" id="GO:0016491">
    <property type="term" value="F:oxidoreductase activity"/>
    <property type="evidence" value="ECO:0007669"/>
    <property type="project" value="UniProtKB-KW"/>
</dbReference>
<evidence type="ECO:0000259" key="6">
    <source>
        <dbReference type="PROSITE" id="PS51471"/>
    </source>
</evidence>
<evidence type="ECO:0000313" key="8">
    <source>
        <dbReference type="Proteomes" id="UP000657918"/>
    </source>
</evidence>
<keyword evidence="8" id="KW-1185">Reference proteome</keyword>
<dbReference type="InterPro" id="IPR044861">
    <property type="entry name" value="IPNS-like_FE2OG_OXY"/>
</dbReference>
<dbReference type="PROSITE" id="PS51471">
    <property type="entry name" value="FE2OG_OXY"/>
    <property type="match status" value="1"/>
</dbReference>
<dbReference type="OrthoDB" id="288590at2759"/>
<name>A0A835K8H0_9ROSI</name>
<dbReference type="Proteomes" id="UP000657918">
    <property type="component" value="Unassembled WGS sequence"/>
</dbReference>
<dbReference type="Gene3D" id="2.60.120.330">
    <property type="entry name" value="B-lactam Antibiotic, Isopenicillin N Synthase, Chain"/>
    <property type="match status" value="1"/>
</dbReference>
<evidence type="ECO:0000256" key="1">
    <source>
        <dbReference type="ARBA" id="ARBA00008056"/>
    </source>
</evidence>
<keyword evidence="5" id="KW-0560">Oxidoreductase</keyword>
<dbReference type="GO" id="GO:0031418">
    <property type="term" value="F:L-ascorbic acid binding"/>
    <property type="evidence" value="ECO:0007669"/>
    <property type="project" value="UniProtKB-KW"/>
</dbReference>
<dbReference type="GO" id="GO:0046872">
    <property type="term" value="F:metal ion binding"/>
    <property type="evidence" value="ECO:0007669"/>
    <property type="project" value="UniProtKB-KW"/>
</dbReference>
<sequence>MQSHQSFPATMPGVSALSAEILLSKRVQEMVLNGEEPQKPYISRDDCTDEAIPTPPSDLIPIIDLSLLSSSGPCSAQELQRLRLALCSWGCFQATGHGIPKSFLDKIRQVARDFFEQPTEEKKRYAKGVEEFEGYGADPVPAEGQSLDWSDRLFLSVYPEDRRENKFWPENPKSFRKVLEEYTSRMQILTERVSKVMAKSLNLEADCFLNQFGERAALQARFNYYSRCQRPDLVLGLKAHADGSGYTIILQDDVEGLQVFKDERWFTVPSISDALLVLMGDQMEIMTNGMFKSPVHRVLTSSEKERISVAVFYTPEPNKEIGPEEGLINEERPKIYKKVKDYADVHWEYYQQGKRALHVAEI</sequence>
<dbReference type="FunFam" id="2.60.120.330:FF:000018">
    <property type="entry name" value="2-oxoglutarate (2OG) and Fe(II)-dependent oxygenase superfamily protein"/>
    <property type="match status" value="1"/>
</dbReference>
<dbReference type="EMBL" id="JADGMS010000003">
    <property type="protein sequence ID" value="KAF9685080.1"/>
    <property type="molecule type" value="Genomic_DNA"/>
</dbReference>
<organism evidence="7 8">
    <name type="scientific">Salix dunnii</name>
    <dbReference type="NCBI Taxonomy" id="1413687"/>
    <lineage>
        <taxon>Eukaryota</taxon>
        <taxon>Viridiplantae</taxon>
        <taxon>Streptophyta</taxon>
        <taxon>Embryophyta</taxon>
        <taxon>Tracheophyta</taxon>
        <taxon>Spermatophyta</taxon>
        <taxon>Magnoliopsida</taxon>
        <taxon>eudicotyledons</taxon>
        <taxon>Gunneridae</taxon>
        <taxon>Pentapetalae</taxon>
        <taxon>rosids</taxon>
        <taxon>fabids</taxon>
        <taxon>Malpighiales</taxon>
        <taxon>Salicaceae</taxon>
        <taxon>Saliceae</taxon>
        <taxon>Salix</taxon>
    </lineage>
</organism>
<dbReference type="InterPro" id="IPR050295">
    <property type="entry name" value="Plant_2OG-oxidoreductases"/>
</dbReference>
<dbReference type="InterPro" id="IPR027443">
    <property type="entry name" value="IPNS-like_sf"/>
</dbReference>
<evidence type="ECO:0000256" key="5">
    <source>
        <dbReference type="RuleBase" id="RU003682"/>
    </source>
</evidence>
<dbReference type="InterPro" id="IPR026992">
    <property type="entry name" value="DIOX_N"/>
</dbReference>
<comment type="caution">
    <text evidence="7">The sequence shown here is derived from an EMBL/GenBank/DDBJ whole genome shotgun (WGS) entry which is preliminary data.</text>
</comment>
<dbReference type="AlphaFoldDB" id="A0A835K8H0"/>
<evidence type="ECO:0000256" key="2">
    <source>
        <dbReference type="ARBA" id="ARBA00022723"/>
    </source>
</evidence>
<evidence type="ECO:0000256" key="4">
    <source>
        <dbReference type="ARBA" id="ARBA00023004"/>
    </source>
</evidence>
<keyword evidence="3" id="KW-0847">Vitamin C</keyword>
<evidence type="ECO:0000313" key="7">
    <source>
        <dbReference type="EMBL" id="KAF9685080.1"/>
    </source>
</evidence>
<protein>
    <recommendedName>
        <fullName evidence="6">Fe2OG dioxygenase domain-containing protein</fullName>
    </recommendedName>
</protein>
<dbReference type="SUPFAM" id="SSF51197">
    <property type="entry name" value="Clavaminate synthase-like"/>
    <property type="match status" value="1"/>
</dbReference>
<gene>
    <name evidence="7" type="ORF">SADUNF_Sadunf03G0017100</name>
</gene>
<dbReference type="Pfam" id="PF03171">
    <property type="entry name" value="2OG-FeII_Oxy"/>
    <property type="match status" value="1"/>
</dbReference>